<dbReference type="Proteomes" id="UP001303946">
    <property type="component" value="Chromosome"/>
</dbReference>
<dbReference type="InterPro" id="IPR006664">
    <property type="entry name" value="OMP_bac"/>
</dbReference>
<feature type="chain" id="PRO_5046290726" description="Peptidoglycan-associated lipoprotein" evidence="8">
    <location>
        <begin position="21"/>
        <end position="183"/>
    </location>
</feature>
<evidence type="ECO:0000259" key="9">
    <source>
        <dbReference type="PROSITE" id="PS51123"/>
    </source>
</evidence>
<keyword evidence="2 6" id="KW-0472">Membrane</keyword>
<keyword evidence="4 6" id="KW-0998">Cell outer membrane</keyword>
<dbReference type="InterPro" id="IPR006665">
    <property type="entry name" value="OmpA-like"/>
</dbReference>
<organism evidence="10 11">
    <name type="scientific">Piscinibacter gummiphilus</name>
    <dbReference type="NCBI Taxonomy" id="946333"/>
    <lineage>
        <taxon>Bacteria</taxon>
        <taxon>Pseudomonadati</taxon>
        <taxon>Pseudomonadota</taxon>
        <taxon>Betaproteobacteria</taxon>
        <taxon>Burkholderiales</taxon>
        <taxon>Sphaerotilaceae</taxon>
        <taxon>Piscinibacter</taxon>
    </lineage>
</organism>
<dbReference type="PRINTS" id="PR01021">
    <property type="entry name" value="OMPADOMAIN"/>
</dbReference>
<dbReference type="SUPFAM" id="SSF103088">
    <property type="entry name" value="OmpA-like"/>
    <property type="match status" value="1"/>
</dbReference>
<dbReference type="HAMAP" id="MF_02204">
    <property type="entry name" value="Pal"/>
    <property type="match status" value="1"/>
</dbReference>
<dbReference type="InterPro" id="IPR036737">
    <property type="entry name" value="OmpA-like_sf"/>
</dbReference>
<dbReference type="CDD" id="cd07185">
    <property type="entry name" value="OmpA_C-like"/>
    <property type="match status" value="1"/>
</dbReference>
<accession>A0ABZ0CLU1</accession>
<dbReference type="PROSITE" id="PS51123">
    <property type="entry name" value="OMPA_2"/>
    <property type="match status" value="1"/>
</dbReference>
<evidence type="ECO:0000256" key="3">
    <source>
        <dbReference type="ARBA" id="ARBA00023139"/>
    </source>
</evidence>
<evidence type="ECO:0000256" key="8">
    <source>
        <dbReference type="SAM" id="SignalP"/>
    </source>
</evidence>
<evidence type="ECO:0000256" key="2">
    <source>
        <dbReference type="ARBA" id="ARBA00023136"/>
    </source>
</evidence>
<dbReference type="InterPro" id="IPR050330">
    <property type="entry name" value="Bact_OuterMem_StrucFunc"/>
</dbReference>
<dbReference type="Pfam" id="PF00691">
    <property type="entry name" value="OmpA"/>
    <property type="match status" value="1"/>
</dbReference>
<dbReference type="PROSITE" id="PS01068">
    <property type="entry name" value="OMPA_1"/>
    <property type="match status" value="1"/>
</dbReference>
<evidence type="ECO:0000256" key="7">
    <source>
        <dbReference type="SAM" id="MobiDB-lite"/>
    </source>
</evidence>
<keyword evidence="3 6" id="KW-0564">Palmitate</keyword>
<dbReference type="EMBL" id="CP136336">
    <property type="protein sequence ID" value="WOB05930.1"/>
    <property type="molecule type" value="Genomic_DNA"/>
</dbReference>
<sequence>MNKLVSVAAAGLVMVLAACSSTPTDKTSTTPTVPSGATAGAGKSGATDGTGQAASTVRSTALPAHLDPNSALSKEHSVFFGFDEAAIGPEDARVIEQHGKYLAAMPSLKVKIEGNADERGSAEYNLSLGQKRAEATLKALKIWGVRDSQMEPISWGEEHPQDKGHDESAYTHNRRADIVYAKP</sequence>
<comment type="subcellular location">
    <subcellularLocation>
        <location evidence="6">Cell outer membrane</location>
        <topology evidence="6">Lipid-anchor</topology>
    </subcellularLocation>
</comment>
<gene>
    <name evidence="6" type="primary">pal</name>
    <name evidence="10" type="ORF">RXV79_13470</name>
</gene>
<feature type="signal peptide" evidence="8">
    <location>
        <begin position="1"/>
        <end position="20"/>
    </location>
</feature>
<dbReference type="InterPro" id="IPR006690">
    <property type="entry name" value="OMPA-like_CS"/>
</dbReference>
<proteinExistence type="inferred from homology"/>
<feature type="region of interest" description="Disordered" evidence="7">
    <location>
        <begin position="154"/>
        <end position="175"/>
    </location>
</feature>
<comment type="function">
    <text evidence="6">Part of the Tol-Pal system, which plays a role in outer membrane invagination during cell division and is important for maintaining outer membrane integrity.</text>
</comment>
<protein>
    <recommendedName>
        <fullName evidence="6">Peptidoglycan-associated lipoprotein</fullName>
        <shortName evidence="6">PAL</shortName>
    </recommendedName>
</protein>
<keyword evidence="1 6" id="KW-0732">Signal</keyword>
<evidence type="ECO:0000256" key="1">
    <source>
        <dbReference type="ARBA" id="ARBA00022729"/>
    </source>
</evidence>
<evidence type="ECO:0000313" key="11">
    <source>
        <dbReference type="Proteomes" id="UP001303946"/>
    </source>
</evidence>
<dbReference type="PANTHER" id="PTHR30329:SF21">
    <property type="entry name" value="LIPOPROTEIN YIAD-RELATED"/>
    <property type="match status" value="1"/>
</dbReference>
<keyword evidence="6" id="KW-0132">Cell division</keyword>
<reference evidence="10 11" key="1">
    <citation type="submission" date="2023-10" db="EMBL/GenBank/DDBJ databases">
        <title>Bacteria for the degradation of biodegradable plastic PBAT(Polybutylene adipate terephthalate).</title>
        <authorList>
            <person name="Weon H.-Y."/>
            <person name="Yeon J."/>
        </authorList>
    </citation>
    <scope>NUCLEOTIDE SEQUENCE [LARGE SCALE GENOMIC DNA]</scope>
    <source>
        <strain evidence="10 11">SBD 7-3</strain>
    </source>
</reference>
<feature type="compositionally biased region" description="Basic and acidic residues" evidence="7">
    <location>
        <begin position="156"/>
        <end position="175"/>
    </location>
</feature>
<dbReference type="PROSITE" id="PS51257">
    <property type="entry name" value="PROKAR_LIPOPROTEIN"/>
    <property type="match status" value="1"/>
</dbReference>
<dbReference type="RefSeq" id="WP_316698048.1">
    <property type="nucleotide sequence ID" value="NZ_CP136336.1"/>
</dbReference>
<feature type="region of interest" description="Disordered" evidence="7">
    <location>
        <begin position="22"/>
        <end position="57"/>
    </location>
</feature>
<keyword evidence="5 6" id="KW-0449">Lipoprotein</keyword>
<dbReference type="Gene3D" id="3.30.1330.60">
    <property type="entry name" value="OmpA-like domain"/>
    <property type="match status" value="1"/>
</dbReference>
<name>A0ABZ0CLU1_9BURK</name>
<dbReference type="PANTHER" id="PTHR30329">
    <property type="entry name" value="STATOR ELEMENT OF FLAGELLAR MOTOR COMPLEX"/>
    <property type="match status" value="1"/>
</dbReference>
<feature type="compositionally biased region" description="Low complexity" evidence="7">
    <location>
        <begin position="22"/>
        <end position="51"/>
    </location>
</feature>
<keyword evidence="11" id="KW-1185">Reference proteome</keyword>
<feature type="domain" description="OmpA-like" evidence="9">
    <location>
        <begin position="67"/>
        <end position="183"/>
    </location>
</feature>
<evidence type="ECO:0000256" key="5">
    <source>
        <dbReference type="ARBA" id="ARBA00023288"/>
    </source>
</evidence>
<comment type="subunit">
    <text evidence="6">The Tol-Pal system is composed of five core proteins: the inner membrane proteins TolA, TolQ and TolR, the periplasmic protein TolB and the outer membrane protein Pal. They form a network linking the inner and outer membranes and the peptidoglycan layer.</text>
</comment>
<evidence type="ECO:0000256" key="4">
    <source>
        <dbReference type="ARBA" id="ARBA00023237"/>
    </source>
</evidence>
<evidence type="ECO:0000256" key="6">
    <source>
        <dbReference type="HAMAP-Rule" id="MF_02204"/>
    </source>
</evidence>
<keyword evidence="6" id="KW-0131">Cell cycle</keyword>
<dbReference type="InterPro" id="IPR039001">
    <property type="entry name" value="Pal"/>
</dbReference>
<comment type="similarity">
    <text evidence="6">Belongs to the Pal lipoprotein family.</text>
</comment>
<evidence type="ECO:0000313" key="10">
    <source>
        <dbReference type="EMBL" id="WOB05930.1"/>
    </source>
</evidence>